<dbReference type="SUPFAM" id="SSF51430">
    <property type="entry name" value="NAD(P)-linked oxidoreductase"/>
    <property type="match status" value="1"/>
</dbReference>
<evidence type="ECO:0000259" key="2">
    <source>
        <dbReference type="Pfam" id="PF00248"/>
    </source>
</evidence>
<dbReference type="Gene3D" id="3.20.20.100">
    <property type="entry name" value="NADP-dependent oxidoreductase domain"/>
    <property type="match status" value="1"/>
</dbReference>
<dbReference type="InterPro" id="IPR036812">
    <property type="entry name" value="NAD(P)_OxRdtase_dom_sf"/>
</dbReference>
<evidence type="ECO:0000313" key="3">
    <source>
        <dbReference type="EMBL" id="QIZ11103.1"/>
    </source>
</evidence>
<dbReference type="EMBL" id="CP051128">
    <property type="protein sequence ID" value="QIZ11103.1"/>
    <property type="molecule type" value="Genomic_DNA"/>
</dbReference>
<name>A0A6H1PC27_PRIMG</name>
<proteinExistence type="predicted"/>
<sequence length="69" mass="7973">MEKIEEVRKIAGEKGTEVAHVVLTWYLTREAIDVIIPGAKRTEQVLQNLKTLEVHLTNEEIQEIDRIFS</sequence>
<evidence type="ECO:0000313" key="4">
    <source>
        <dbReference type="Proteomes" id="UP000501868"/>
    </source>
</evidence>
<organism evidence="3 4">
    <name type="scientific">Priestia megaterium</name>
    <name type="common">Bacillus megaterium</name>
    <dbReference type="NCBI Taxonomy" id="1404"/>
    <lineage>
        <taxon>Bacteria</taxon>
        <taxon>Bacillati</taxon>
        <taxon>Bacillota</taxon>
        <taxon>Bacilli</taxon>
        <taxon>Bacillales</taxon>
        <taxon>Bacillaceae</taxon>
        <taxon>Priestia</taxon>
    </lineage>
</organism>
<dbReference type="GO" id="GO:0016491">
    <property type="term" value="F:oxidoreductase activity"/>
    <property type="evidence" value="ECO:0007669"/>
    <property type="project" value="UniProtKB-KW"/>
</dbReference>
<gene>
    <name evidence="3" type="ORF">HFZ78_23705</name>
</gene>
<dbReference type="Proteomes" id="UP000501868">
    <property type="component" value="Chromosome"/>
</dbReference>
<protein>
    <submittedName>
        <fullName evidence="3">Aldo/keto reductase</fullName>
    </submittedName>
</protein>
<keyword evidence="1" id="KW-0560">Oxidoreductase</keyword>
<dbReference type="GO" id="GO:0005829">
    <property type="term" value="C:cytosol"/>
    <property type="evidence" value="ECO:0007669"/>
    <property type="project" value="TreeGrafter"/>
</dbReference>
<dbReference type="Pfam" id="PF00248">
    <property type="entry name" value="Aldo_ket_red"/>
    <property type="match status" value="1"/>
</dbReference>
<evidence type="ECO:0000256" key="1">
    <source>
        <dbReference type="ARBA" id="ARBA00023002"/>
    </source>
</evidence>
<dbReference type="InterPro" id="IPR050523">
    <property type="entry name" value="AKR_Detox_Biosynth"/>
</dbReference>
<dbReference type="InterPro" id="IPR023210">
    <property type="entry name" value="NADP_OxRdtase_dom"/>
</dbReference>
<reference evidence="3 4" key="1">
    <citation type="submission" date="2020-04" db="EMBL/GenBank/DDBJ databases">
        <title>Genome-Wide Identification of 5-Methylcytosine Sites in Bacterial Genomes By High-Throughput Sequencing of MspJI Restriction Fragments.</title>
        <authorList>
            <person name="Wu V."/>
        </authorList>
    </citation>
    <scope>NUCLEOTIDE SEQUENCE [LARGE SCALE GENOMIC DNA]</scope>
    <source>
        <strain evidence="3 4">S2</strain>
    </source>
</reference>
<dbReference type="PANTHER" id="PTHR43364:SF4">
    <property type="entry name" value="NAD(P)-LINKED OXIDOREDUCTASE SUPERFAMILY PROTEIN"/>
    <property type="match status" value="1"/>
</dbReference>
<dbReference type="PANTHER" id="PTHR43364">
    <property type="entry name" value="NADH-SPECIFIC METHYLGLYOXAL REDUCTASE-RELATED"/>
    <property type="match status" value="1"/>
</dbReference>
<reference evidence="3 4" key="2">
    <citation type="submission" date="2020-04" db="EMBL/GenBank/DDBJ databases">
        <authorList>
            <person name="Fomenkov A."/>
            <person name="Anton B.P."/>
            <person name="Roberts R.J."/>
        </authorList>
    </citation>
    <scope>NUCLEOTIDE SEQUENCE [LARGE SCALE GENOMIC DNA]</scope>
    <source>
        <strain evidence="3 4">S2</strain>
    </source>
</reference>
<dbReference type="AlphaFoldDB" id="A0A6H1PC27"/>
<feature type="domain" description="NADP-dependent oxidoreductase" evidence="2">
    <location>
        <begin position="2"/>
        <end position="67"/>
    </location>
</feature>
<accession>A0A6H1PC27</accession>